<sequence length="459" mass="51640">MMKNLDLNNSSKLHIAMFPWFAFGHFIPYLHLSNKLAEKGHKISFLLPKGIQPKLEQTNQHPNLIQFIPLLLPHVDGLPPGAESTSGVPMHLQKYLAMALDGTRQQVEAILSCHKPDLVFYDVGHWVPTLARQLGIKSVYYAVVSTMAHSIIKKVTKEMAVEDVLELPPGYPCPTVKFKASEADAVYFLAEPFGDGLTFEERITTSIQQSDALAFRTYRETEGPFCDYLAQKHHGKSILLTGPCLPETKTQQLEDKWVDWLSKFEPKSVVFCSFGSQSILQKDEFQELLLGFELSGLPFLVALTPPQGCTTVEEALPQGFEERVRGRGLVYGGWVPQELLLKHPSIGCFVNHCGYGTMWEFLLSDCQIVLIPENADQMLNTRLMANELKVAVEVERGENKKISKEDLSRAIKLVMDKDSEIARVLKSNRAKLKETLAKGDLQEQYINNFIQGLQNLVIK</sequence>
<dbReference type="SUPFAM" id="SSF53756">
    <property type="entry name" value="UDP-Glycosyltransferase/glycogen phosphorylase"/>
    <property type="match status" value="1"/>
</dbReference>
<dbReference type="InterPro" id="IPR002213">
    <property type="entry name" value="UDP_glucos_trans"/>
</dbReference>
<keyword evidence="3" id="KW-0812">Transmembrane</keyword>
<evidence type="ECO:0000256" key="2">
    <source>
        <dbReference type="ARBA" id="ARBA00022679"/>
    </source>
</evidence>
<keyword evidence="5" id="KW-1185">Reference proteome</keyword>
<dbReference type="Pfam" id="PF00201">
    <property type="entry name" value="UDPGT"/>
    <property type="match status" value="1"/>
</dbReference>
<name>A0A1R3GYX9_9ROSI</name>
<accession>A0A1R3GYX9</accession>
<protein>
    <submittedName>
        <fullName evidence="4">UDP-glucuronosyl/UDP-glucosyltransferase</fullName>
    </submittedName>
</protein>
<dbReference type="GO" id="GO:0035251">
    <property type="term" value="F:UDP-glucosyltransferase activity"/>
    <property type="evidence" value="ECO:0007669"/>
    <property type="project" value="InterPro"/>
</dbReference>
<evidence type="ECO:0000256" key="1">
    <source>
        <dbReference type="ARBA" id="ARBA00009995"/>
    </source>
</evidence>
<dbReference type="InterPro" id="IPR050481">
    <property type="entry name" value="UDP-glycosyltransf_plant"/>
</dbReference>
<dbReference type="Proteomes" id="UP000187203">
    <property type="component" value="Unassembled WGS sequence"/>
</dbReference>
<reference evidence="5" key="1">
    <citation type="submission" date="2013-09" db="EMBL/GenBank/DDBJ databases">
        <title>Corchorus olitorius genome sequencing.</title>
        <authorList>
            <person name="Alam M."/>
            <person name="Haque M.S."/>
            <person name="Islam M.S."/>
            <person name="Emdad E.M."/>
            <person name="Islam M.M."/>
            <person name="Ahmed B."/>
            <person name="Halim A."/>
            <person name="Hossen Q.M.M."/>
            <person name="Hossain M.Z."/>
            <person name="Ahmed R."/>
            <person name="Khan M.M."/>
            <person name="Islam R."/>
            <person name="Rashid M.M."/>
            <person name="Khan S.A."/>
            <person name="Rahman M.S."/>
            <person name="Alam M."/>
            <person name="Yahiya A.S."/>
            <person name="Khan M.S."/>
            <person name="Azam M.S."/>
            <person name="Haque T."/>
            <person name="Lashkar M.Z.H."/>
            <person name="Akhand A.I."/>
            <person name="Morshed G."/>
            <person name="Roy S."/>
            <person name="Uddin K.S."/>
            <person name="Rabeya T."/>
            <person name="Hossain A.S."/>
            <person name="Chowdhury A."/>
            <person name="Snigdha A.R."/>
            <person name="Mortoza M.S."/>
            <person name="Matin S.A."/>
            <person name="Hoque S.M.E."/>
            <person name="Islam M.K."/>
            <person name="Roy D.K."/>
            <person name="Haider R."/>
            <person name="Moosa M.M."/>
            <person name="Elias S.M."/>
            <person name="Hasan A.M."/>
            <person name="Jahan S."/>
            <person name="Shafiuddin M."/>
            <person name="Mahmood N."/>
            <person name="Shommy N.S."/>
        </authorList>
    </citation>
    <scope>NUCLEOTIDE SEQUENCE [LARGE SCALE GENOMIC DNA]</scope>
    <source>
        <strain evidence="5">cv. O-4</strain>
    </source>
</reference>
<dbReference type="FunFam" id="3.40.50.2000:FF:000087">
    <property type="entry name" value="Glycosyltransferase"/>
    <property type="match status" value="1"/>
</dbReference>
<dbReference type="Gene3D" id="3.40.50.2000">
    <property type="entry name" value="Glycogen Phosphorylase B"/>
    <property type="match status" value="2"/>
</dbReference>
<dbReference type="PANTHER" id="PTHR48049:SF52">
    <property type="entry name" value="ANTHOCYANIDIN 3-O-GLUCOSIDE 2''-O-GLUCOSYLTRANSFERASE-LIKE"/>
    <property type="match status" value="1"/>
</dbReference>
<keyword evidence="2" id="KW-0808">Transferase</keyword>
<comment type="caution">
    <text evidence="4">The sequence shown here is derived from an EMBL/GenBank/DDBJ whole genome shotgun (WGS) entry which is preliminary data.</text>
</comment>
<comment type="similarity">
    <text evidence="1">Belongs to the UDP-glycosyltransferase family.</text>
</comment>
<dbReference type="OrthoDB" id="5835829at2759"/>
<evidence type="ECO:0000313" key="4">
    <source>
        <dbReference type="EMBL" id="OMO63293.1"/>
    </source>
</evidence>
<dbReference type="AlphaFoldDB" id="A0A1R3GYX9"/>
<dbReference type="FunFam" id="3.40.50.2000:FF:000037">
    <property type="entry name" value="Glycosyltransferase"/>
    <property type="match status" value="1"/>
</dbReference>
<dbReference type="CDD" id="cd03784">
    <property type="entry name" value="GT1_Gtf-like"/>
    <property type="match status" value="1"/>
</dbReference>
<proteinExistence type="inferred from homology"/>
<evidence type="ECO:0000256" key="3">
    <source>
        <dbReference type="SAM" id="Phobius"/>
    </source>
</evidence>
<gene>
    <name evidence="4" type="ORF">COLO4_32611</name>
</gene>
<evidence type="ECO:0000313" key="5">
    <source>
        <dbReference type="Proteomes" id="UP000187203"/>
    </source>
</evidence>
<keyword evidence="3" id="KW-0472">Membrane</keyword>
<keyword evidence="3" id="KW-1133">Transmembrane helix</keyword>
<feature type="transmembrane region" description="Helical" evidence="3">
    <location>
        <begin position="12"/>
        <end position="32"/>
    </location>
</feature>
<dbReference type="PANTHER" id="PTHR48049">
    <property type="entry name" value="GLYCOSYLTRANSFERASE"/>
    <property type="match status" value="1"/>
</dbReference>
<dbReference type="STRING" id="93759.A0A1R3GYX9"/>
<dbReference type="EMBL" id="AWUE01021135">
    <property type="protein sequence ID" value="OMO63293.1"/>
    <property type="molecule type" value="Genomic_DNA"/>
</dbReference>
<organism evidence="4 5">
    <name type="scientific">Corchorus olitorius</name>
    <dbReference type="NCBI Taxonomy" id="93759"/>
    <lineage>
        <taxon>Eukaryota</taxon>
        <taxon>Viridiplantae</taxon>
        <taxon>Streptophyta</taxon>
        <taxon>Embryophyta</taxon>
        <taxon>Tracheophyta</taxon>
        <taxon>Spermatophyta</taxon>
        <taxon>Magnoliopsida</taxon>
        <taxon>eudicotyledons</taxon>
        <taxon>Gunneridae</taxon>
        <taxon>Pentapetalae</taxon>
        <taxon>rosids</taxon>
        <taxon>malvids</taxon>
        <taxon>Malvales</taxon>
        <taxon>Malvaceae</taxon>
        <taxon>Grewioideae</taxon>
        <taxon>Apeibeae</taxon>
        <taxon>Corchorus</taxon>
    </lineage>
</organism>